<protein>
    <submittedName>
        <fullName evidence="2">DUF3054 domain-containing protein</fullName>
    </submittedName>
</protein>
<dbReference type="AlphaFoldDB" id="A0A9X3M7E7"/>
<evidence type="ECO:0000313" key="2">
    <source>
        <dbReference type="EMBL" id="MCZ9305576.1"/>
    </source>
</evidence>
<feature type="transmembrane region" description="Helical" evidence="1">
    <location>
        <begin position="98"/>
        <end position="117"/>
    </location>
</feature>
<feature type="transmembrane region" description="Helical" evidence="1">
    <location>
        <begin position="21"/>
        <end position="38"/>
    </location>
</feature>
<dbReference type="Pfam" id="PF11255">
    <property type="entry name" value="DUF3054"/>
    <property type="match status" value="1"/>
</dbReference>
<keyword evidence="1" id="KW-0472">Membrane</keyword>
<dbReference type="RefSeq" id="WP_034994395.1">
    <property type="nucleotide sequence ID" value="NZ_JAKMUV010000011.1"/>
</dbReference>
<dbReference type="InterPro" id="IPR021414">
    <property type="entry name" value="DUF3054"/>
</dbReference>
<keyword evidence="1" id="KW-1133">Transmembrane helix</keyword>
<sequence>MSTPTNTATGGLPGKTQRSPVMALSFDVLAVLLFALLARIAHNTPEMPLSFTGWLDTSWPFLIGVAIVWALLWIGVVRPRKSAQVTGADGFSGFEFSTGAMVWITNVIVGLGIWGIRHGEVPHWSFMIVATVMSGLLLFGWRGMFRLGRLRRLSRMKRMGRMFNK</sequence>
<name>A0A9X3M7E7_9CORY</name>
<proteinExistence type="predicted"/>
<dbReference type="EMBL" id="JAKMUV010000011">
    <property type="protein sequence ID" value="MCZ9305576.1"/>
    <property type="molecule type" value="Genomic_DNA"/>
</dbReference>
<organism evidence="2 3">
    <name type="scientific">Corynebacterium macclintockiae</name>
    <dbReference type="NCBI Taxonomy" id="2913501"/>
    <lineage>
        <taxon>Bacteria</taxon>
        <taxon>Bacillati</taxon>
        <taxon>Actinomycetota</taxon>
        <taxon>Actinomycetes</taxon>
        <taxon>Mycobacteriales</taxon>
        <taxon>Corynebacteriaceae</taxon>
        <taxon>Corynebacterium</taxon>
    </lineage>
</organism>
<gene>
    <name evidence="2" type="ORF">L8U58_08580</name>
</gene>
<evidence type="ECO:0000313" key="3">
    <source>
        <dbReference type="Proteomes" id="UP001146505"/>
    </source>
</evidence>
<keyword evidence="3" id="KW-1185">Reference proteome</keyword>
<evidence type="ECO:0000256" key="1">
    <source>
        <dbReference type="SAM" id="Phobius"/>
    </source>
</evidence>
<reference evidence="2" key="1">
    <citation type="submission" date="2022-02" db="EMBL/GenBank/DDBJ databases">
        <title>Corynebacterium sp. from urogenital microbiome.</title>
        <authorList>
            <person name="Cappelli E.A."/>
            <person name="Ribeiro T.G."/>
            <person name="Peixe L."/>
        </authorList>
    </citation>
    <scope>NUCLEOTIDE SEQUENCE</scope>
    <source>
        <strain evidence="2">C9Ua_112</strain>
    </source>
</reference>
<feature type="transmembrane region" description="Helical" evidence="1">
    <location>
        <begin position="123"/>
        <end position="145"/>
    </location>
</feature>
<keyword evidence="1" id="KW-0812">Transmembrane</keyword>
<dbReference type="Proteomes" id="UP001146505">
    <property type="component" value="Unassembled WGS sequence"/>
</dbReference>
<feature type="transmembrane region" description="Helical" evidence="1">
    <location>
        <begin position="58"/>
        <end position="77"/>
    </location>
</feature>
<dbReference type="GeneID" id="301813608"/>
<accession>A0A9X3M7E7</accession>
<comment type="caution">
    <text evidence="2">The sequence shown here is derived from an EMBL/GenBank/DDBJ whole genome shotgun (WGS) entry which is preliminary data.</text>
</comment>